<evidence type="ECO:0000256" key="7">
    <source>
        <dbReference type="ARBA" id="ARBA00023242"/>
    </source>
</evidence>
<feature type="chain" id="PRO_5022910030" evidence="8">
    <location>
        <begin position="24"/>
        <end position="236"/>
    </location>
</feature>
<comment type="similarity">
    <text evidence="2">Belongs to the NEMP family.</text>
</comment>
<keyword evidence="10" id="KW-1185">Reference proteome</keyword>
<evidence type="ECO:0000256" key="3">
    <source>
        <dbReference type="ARBA" id="ARBA00022692"/>
    </source>
</evidence>
<keyword evidence="6" id="KW-0472">Membrane</keyword>
<evidence type="ECO:0000313" key="10">
    <source>
        <dbReference type="Proteomes" id="UP000325440"/>
    </source>
</evidence>
<dbReference type="AlphaFoldDB" id="A0A5E4LZA0"/>
<evidence type="ECO:0000256" key="1">
    <source>
        <dbReference type="ARBA" id="ARBA00004575"/>
    </source>
</evidence>
<feature type="signal peptide" evidence="8">
    <location>
        <begin position="1"/>
        <end position="23"/>
    </location>
</feature>
<evidence type="ECO:0000256" key="6">
    <source>
        <dbReference type="ARBA" id="ARBA00023136"/>
    </source>
</evidence>
<comment type="subcellular location">
    <subcellularLocation>
        <location evidence="1">Nucleus inner membrane</location>
        <topology evidence="1">Multi-pass membrane protein</topology>
        <orientation evidence="1">Nucleoplasmic side</orientation>
    </subcellularLocation>
</comment>
<organism evidence="9 10">
    <name type="scientific">Cinara cedri</name>
    <dbReference type="NCBI Taxonomy" id="506608"/>
    <lineage>
        <taxon>Eukaryota</taxon>
        <taxon>Metazoa</taxon>
        <taxon>Ecdysozoa</taxon>
        <taxon>Arthropoda</taxon>
        <taxon>Hexapoda</taxon>
        <taxon>Insecta</taxon>
        <taxon>Pterygota</taxon>
        <taxon>Neoptera</taxon>
        <taxon>Paraneoptera</taxon>
        <taxon>Hemiptera</taxon>
        <taxon>Sternorrhyncha</taxon>
        <taxon>Aphidomorpha</taxon>
        <taxon>Aphidoidea</taxon>
        <taxon>Aphididae</taxon>
        <taxon>Lachninae</taxon>
        <taxon>Cinara</taxon>
    </lineage>
</organism>
<accession>A0A5E4LZA0</accession>
<keyword evidence="3" id="KW-0812">Transmembrane</keyword>
<evidence type="ECO:0000313" key="9">
    <source>
        <dbReference type="EMBL" id="VVC24561.1"/>
    </source>
</evidence>
<keyword evidence="5" id="KW-1133">Transmembrane helix</keyword>
<evidence type="ECO:0000256" key="5">
    <source>
        <dbReference type="ARBA" id="ARBA00022989"/>
    </source>
</evidence>
<dbReference type="Proteomes" id="UP000325440">
    <property type="component" value="Unassembled WGS sequence"/>
</dbReference>
<dbReference type="OrthoDB" id="509138at2759"/>
<dbReference type="Pfam" id="PF10225">
    <property type="entry name" value="NEMP"/>
    <property type="match status" value="1"/>
</dbReference>
<dbReference type="PANTHER" id="PTHR13598">
    <property type="entry name" value="AT07567P-RELATED"/>
    <property type="match status" value="1"/>
</dbReference>
<dbReference type="PANTHER" id="PTHR13598:SF1">
    <property type="entry name" value="AT07567P-RELATED"/>
    <property type="match status" value="1"/>
</dbReference>
<name>A0A5E4LZA0_9HEMI</name>
<gene>
    <name evidence="9" type="ORF">CINCED_3A024016</name>
</gene>
<evidence type="ECO:0000256" key="8">
    <source>
        <dbReference type="SAM" id="SignalP"/>
    </source>
</evidence>
<dbReference type="EMBL" id="CABPRJ010000003">
    <property type="protein sequence ID" value="VVC24561.1"/>
    <property type="molecule type" value="Genomic_DNA"/>
</dbReference>
<keyword evidence="7" id="KW-0539">Nucleus</keyword>
<dbReference type="InterPro" id="IPR019358">
    <property type="entry name" value="NEMP_fam"/>
</dbReference>
<proteinExistence type="inferred from homology"/>
<reference evidence="9 10" key="1">
    <citation type="submission" date="2019-08" db="EMBL/GenBank/DDBJ databases">
        <authorList>
            <person name="Alioto T."/>
            <person name="Alioto T."/>
            <person name="Gomez Garrido J."/>
        </authorList>
    </citation>
    <scope>NUCLEOTIDE SEQUENCE [LARGE SCALE GENOMIC DNA]</scope>
</reference>
<dbReference type="GO" id="GO:0005637">
    <property type="term" value="C:nuclear inner membrane"/>
    <property type="evidence" value="ECO:0007669"/>
    <property type="project" value="UniProtKB-SubCell"/>
</dbReference>
<protein>
    <submittedName>
        <fullName evidence="9">NEMP family</fullName>
    </submittedName>
</protein>
<evidence type="ECO:0000256" key="4">
    <source>
        <dbReference type="ARBA" id="ARBA00022729"/>
    </source>
</evidence>
<evidence type="ECO:0000256" key="2">
    <source>
        <dbReference type="ARBA" id="ARBA00005748"/>
    </source>
</evidence>
<keyword evidence="4 8" id="KW-0732">Signal</keyword>
<sequence>MIKFYGMVCVTSLWLTFVIPVDPKPNTIQVNVDEIIECCSSKEKKYSLPPIYCYHSKTQSIFSIFQTIMVDLIIENTDEFEVYKVFDQNLVKKTVAELEEETTIFNQRISNFWKRQGFELDPFQLLPKRKPKLRFLSQNEYIYQGMIETPKALIELHKYCNRPDYDVWYAISRLREYKKFIKFMMTSDHITDTIKISEMETDDELGGITDLEIDGIHSDFIGDHKYIEYLLTSDDE</sequence>